<name>A0AA41YEA1_9BACT</name>
<reference evidence="7" key="1">
    <citation type="submission" date="2022-10" db="EMBL/GenBank/DDBJ databases">
        <title>Gaoshiqiia sediminis gen. nov., sp. nov., isolated from coastal sediment.</title>
        <authorList>
            <person name="Yu W.X."/>
            <person name="Mu D.S."/>
            <person name="Du J.Z."/>
            <person name="Liang Y.Q."/>
        </authorList>
    </citation>
    <scope>NUCLEOTIDE SEQUENCE</scope>
    <source>
        <strain evidence="7">A06</strain>
    </source>
</reference>
<feature type="transmembrane region" description="Helical" evidence="6">
    <location>
        <begin position="16"/>
        <end position="38"/>
    </location>
</feature>
<dbReference type="AlphaFoldDB" id="A0AA41YEA1"/>
<feature type="transmembrane region" description="Helical" evidence="6">
    <location>
        <begin position="186"/>
        <end position="207"/>
    </location>
</feature>
<evidence type="ECO:0000256" key="1">
    <source>
        <dbReference type="ARBA" id="ARBA00004651"/>
    </source>
</evidence>
<evidence type="ECO:0000256" key="4">
    <source>
        <dbReference type="ARBA" id="ARBA00022989"/>
    </source>
</evidence>
<keyword evidence="2" id="KW-1003">Cell membrane</keyword>
<dbReference type="EMBL" id="JAPAAF010000029">
    <property type="protein sequence ID" value="MCW0484122.1"/>
    <property type="molecule type" value="Genomic_DNA"/>
</dbReference>
<feature type="transmembrane region" description="Helical" evidence="6">
    <location>
        <begin position="313"/>
        <end position="337"/>
    </location>
</feature>
<feature type="transmembrane region" description="Helical" evidence="6">
    <location>
        <begin position="376"/>
        <end position="396"/>
    </location>
</feature>
<dbReference type="PANTHER" id="PTHR30250">
    <property type="entry name" value="PST FAMILY PREDICTED COLANIC ACID TRANSPORTER"/>
    <property type="match status" value="1"/>
</dbReference>
<dbReference type="PANTHER" id="PTHR30250:SF26">
    <property type="entry name" value="PSMA PROTEIN"/>
    <property type="match status" value="1"/>
</dbReference>
<evidence type="ECO:0000256" key="2">
    <source>
        <dbReference type="ARBA" id="ARBA00022475"/>
    </source>
</evidence>
<feature type="transmembrane region" description="Helical" evidence="6">
    <location>
        <begin position="86"/>
        <end position="113"/>
    </location>
</feature>
<comment type="subcellular location">
    <subcellularLocation>
        <location evidence="1">Cell membrane</location>
        <topology evidence="1">Multi-pass membrane protein</topology>
    </subcellularLocation>
</comment>
<feature type="transmembrane region" description="Helical" evidence="6">
    <location>
        <begin position="436"/>
        <end position="458"/>
    </location>
</feature>
<feature type="transmembrane region" description="Helical" evidence="6">
    <location>
        <begin position="133"/>
        <end position="152"/>
    </location>
</feature>
<keyword evidence="3 6" id="KW-0812">Transmembrane</keyword>
<dbReference type="InterPro" id="IPR002797">
    <property type="entry name" value="Polysacc_synth"/>
</dbReference>
<dbReference type="GO" id="GO:0005886">
    <property type="term" value="C:plasma membrane"/>
    <property type="evidence" value="ECO:0007669"/>
    <property type="project" value="UniProtKB-SubCell"/>
</dbReference>
<dbReference type="InterPro" id="IPR050833">
    <property type="entry name" value="Poly_Biosynth_Transport"/>
</dbReference>
<feature type="transmembrane region" description="Helical" evidence="6">
    <location>
        <begin position="44"/>
        <end position="65"/>
    </location>
</feature>
<accession>A0AA41YEA1</accession>
<keyword evidence="4 6" id="KW-1133">Transmembrane helix</keyword>
<feature type="transmembrane region" description="Helical" evidence="6">
    <location>
        <begin position="402"/>
        <end position="424"/>
    </location>
</feature>
<dbReference type="Proteomes" id="UP001163821">
    <property type="component" value="Unassembled WGS sequence"/>
</dbReference>
<keyword evidence="8" id="KW-1185">Reference proteome</keyword>
<feature type="transmembrane region" description="Helical" evidence="6">
    <location>
        <begin position="343"/>
        <end position="364"/>
    </location>
</feature>
<evidence type="ECO:0000256" key="3">
    <source>
        <dbReference type="ARBA" id="ARBA00022692"/>
    </source>
</evidence>
<dbReference type="RefSeq" id="WP_282592714.1">
    <property type="nucleotide sequence ID" value="NZ_JAPAAF010000029.1"/>
</dbReference>
<evidence type="ECO:0000256" key="6">
    <source>
        <dbReference type="SAM" id="Phobius"/>
    </source>
</evidence>
<dbReference type="Pfam" id="PF01943">
    <property type="entry name" value="Polysacc_synt"/>
    <property type="match status" value="1"/>
</dbReference>
<protein>
    <submittedName>
        <fullName evidence="7">Oligosaccharide flippase family protein</fullName>
    </submittedName>
</protein>
<gene>
    <name evidence="7" type="ORF">N2K84_15375</name>
</gene>
<sequence>MSSENNKRIAKNTAMLYIRMMLTMLISLYTSRIVLRILGVEDFGIYNVVGGVVSMFVFLQGALGAATSRFMTFELGRGDTQQLKKVFRTAFTIHILFAVIILLFLETVGLWFVNNKLVIPAERLYAANWIYQFSIFSSIVSIIQIPLTASIIAHERMNIYAWLGIFDVAMKLAMVLLLDYSGFDKLITYGFLLTIISGLVFLIYHLFCQRNFSEYILLFIFEKDLLKEMLHYSGWSFIGSFATIMKLQGINILLNIFFGPAVNAARGIAYQVNNAVNSFTQNFTTAINPQIIKNYANGEIEVMMNLLFRGTKFSYFLLLFLGLPIILEAEFILDLWLVDVPEYAVIFTQLIIINSLLESFTFVLGASIQATGKIKWYQIGVGGFLLLNLPISYWILKVGYPPQATLVVSIVLAFFALILRVVLIKIQIPSLPVKKLFNHVFGVAALVTMVSISVPLGIEHFLALTGWSKFLFIALTGLISTSAAIWFLGLTMNERKFLIALIRK</sequence>
<evidence type="ECO:0000313" key="8">
    <source>
        <dbReference type="Proteomes" id="UP001163821"/>
    </source>
</evidence>
<evidence type="ECO:0000256" key="5">
    <source>
        <dbReference type="ARBA" id="ARBA00023136"/>
    </source>
</evidence>
<evidence type="ECO:0000313" key="7">
    <source>
        <dbReference type="EMBL" id="MCW0484122.1"/>
    </source>
</evidence>
<proteinExistence type="predicted"/>
<feature type="transmembrane region" description="Helical" evidence="6">
    <location>
        <begin position="159"/>
        <end position="180"/>
    </location>
</feature>
<organism evidence="7 8">
    <name type="scientific">Gaoshiqia sediminis</name>
    <dbReference type="NCBI Taxonomy" id="2986998"/>
    <lineage>
        <taxon>Bacteria</taxon>
        <taxon>Pseudomonadati</taxon>
        <taxon>Bacteroidota</taxon>
        <taxon>Bacteroidia</taxon>
        <taxon>Marinilabiliales</taxon>
        <taxon>Prolixibacteraceae</taxon>
        <taxon>Gaoshiqia</taxon>
    </lineage>
</organism>
<keyword evidence="5 6" id="KW-0472">Membrane</keyword>
<feature type="transmembrane region" description="Helical" evidence="6">
    <location>
        <begin position="470"/>
        <end position="490"/>
    </location>
</feature>
<comment type="caution">
    <text evidence="7">The sequence shown here is derived from an EMBL/GenBank/DDBJ whole genome shotgun (WGS) entry which is preliminary data.</text>
</comment>